<dbReference type="Pfam" id="PF00881">
    <property type="entry name" value="Nitroreductase"/>
    <property type="match status" value="1"/>
</dbReference>
<dbReference type="SUPFAM" id="SSF55469">
    <property type="entry name" value="FMN-dependent nitroreductase-like"/>
    <property type="match status" value="1"/>
</dbReference>
<dbReference type="CDD" id="cd02136">
    <property type="entry name" value="PnbA_NfnB-like"/>
    <property type="match status" value="1"/>
</dbReference>
<dbReference type="InterPro" id="IPR029479">
    <property type="entry name" value="Nitroreductase"/>
</dbReference>
<keyword evidence="3" id="KW-0285">Flavoprotein</keyword>
<evidence type="ECO:0000259" key="6">
    <source>
        <dbReference type="Pfam" id="PF00881"/>
    </source>
</evidence>
<evidence type="ECO:0000313" key="7">
    <source>
        <dbReference type="EMBL" id="NUZ04735.1"/>
    </source>
</evidence>
<dbReference type="Proteomes" id="UP000529637">
    <property type="component" value="Unassembled WGS sequence"/>
</dbReference>
<reference evidence="7 8" key="1">
    <citation type="submission" date="2020-06" db="EMBL/GenBank/DDBJ databases">
        <title>Schlegella sp. ID0723 isolated from air conditioner.</title>
        <authorList>
            <person name="Kim D.Y."/>
            <person name="Kim D.-U."/>
        </authorList>
    </citation>
    <scope>NUCLEOTIDE SEQUENCE [LARGE SCALE GENOMIC DNA]</scope>
    <source>
        <strain evidence="7 8">ID0723</strain>
    </source>
</reference>
<keyword evidence="4" id="KW-0288">FMN</keyword>
<keyword evidence="8" id="KW-1185">Reference proteome</keyword>
<proteinExistence type="inferred from homology"/>
<feature type="domain" description="Nitroreductase" evidence="6">
    <location>
        <begin position="30"/>
        <end position="216"/>
    </location>
</feature>
<dbReference type="PANTHER" id="PTHR43673">
    <property type="entry name" value="NAD(P)H NITROREDUCTASE YDGI-RELATED"/>
    <property type="match status" value="1"/>
</dbReference>
<comment type="cofactor">
    <cofactor evidence="1">
        <name>FMN</name>
        <dbReference type="ChEBI" id="CHEBI:58210"/>
    </cofactor>
</comment>
<dbReference type="InterPro" id="IPR000415">
    <property type="entry name" value="Nitroreductase-like"/>
</dbReference>
<evidence type="ECO:0000313" key="8">
    <source>
        <dbReference type="Proteomes" id="UP000529637"/>
    </source>
</evidence>
<evidence type="ECO:0000256" key="1">
    <source>
        <dbReference type="ARBA" id="ARBA00001917"/>
    </source>
</evidence>
<sequence length="252" mass="26766">MRRDTESGTEPGADVTASGDRLPALAALLAERGSCRGFRPDPVPHATIERILAAAQRTASWCNAQPWRVHLLSGAAIEAAREALPRHAEAHAPDPDFAWPAEYQGIYLERRRRCGFQLYEAVGVARGDRAGGARQAAENFRLFGAPHVALVTTDRELGVYGAVDCGAWVSTFMLAARAAGVASIAQAALAAYPGFWRGRLGIRSDRLVVCGVSFGYADPAHPANAFRTERAALGEVVEWVSDAPAAPPAPAA</sequence>
<evidence type="ECO:0000256" key="2">
    <source>
        <dbReference type="ARBA" id="ARBA00007118"/>
    </source>
</evidence>
<gene>
    <name evidence="7" type="ORF">HQN59_03070</name>
</gene>
<dbReference type="Gene3D" id="3.40.109.10">
    <property type="entry name" value="NADH Oxidase"/>
    <property type="match status" value="1"/>
</dbReference>
<name>A0A7Y6NK77_9BURK</name>
<evidence type="ECO:0000256" key="5">
    <source>
        <dbReference type="ARBA" id="ARBA00023002"/>
    </source>
</evidence>
<comment type="similarity">
    <text evidence="2">Belongs to the nitroreductase family.</text>
</comment>
<dbReference type="EMBL" id="JABWMJ010000001">
    <property type="protein sequence ID" value="NUZ04735.1"/>
    <property type="molecule type" value="Genomic_DNA"/>
</dbReference>
<dbReference type="RefSeq" id="WP_176065903.1">
    <property type="nucleotide sequence ID" value="NZ_JABWMJ010000001.1"/>
</dbReference>
<comment type="caution">
    <text evidence="7">The sequence shown here is derived from an EMBL/GenBank/DDBJ whole genome shotgun (WGS) entry which is preliminary data.</text>
</comment>
<keyword evidence="5" id="KW-0560">Oxidoreductase</keyword>
<dbReference type="AlphaFoldDB" id="A0A7Y6NK77"/>
<dbReference type="GO" id="GO:0016491">
    <property type="term" value="F:oxidoreductase activity"/>
    <property type="evidence" value="ECO:0007669"/>
    <property type="project" value="UniProtKB-KW"/>
</dbReference>
<evidence type="ECO:0000256" key="4">
    <source>
        <dbReference type="ARBA" id="ARBA00022643"/>
    </source>
</evidence>
<dbReference type="PANTHER" id="PTHR43673:SF2">
    <property type="entry name" value="NITROREDUCTASE"/>
    <property type="match status" value="1"/>
</dbReference>
<protein>
    <submittedName>
        <fullName evidence="7">Nitroreductase</fullName>
    </submittedName>
</protein>
<evidence type="ECO:0000256" key="3">
    <source>
        <dbReference type="ARBA" id="ARBA00022630"/>
    </source>
</evidence>
<organism evidence="7 8">
    <name type="scientific">Piscinibacter koreensis</name>
    <dbReference type="NCBI Taxonomy" id="2742824"/>
    <lineage>
        <taxon>Bacteria</taxon>
        <taxon>Pseudomonadati</taxon>
        <taxon>Pseudomonadota</taxon>
        <taxon>Betaproteobacteria</taxon>
        <taxon>Burkholderiales</taxon>
        <taxon>Sphaerotilaceae</taxon>
        <taxon>Piscinibacter</taxon>
    </lineage>
</organism>
<accession>A0A7Y6NK77</accession>